<accession>A0A1Q9CM67</accession>
<keyword evidence="2" id="KW-1133">Transmembrane helix</keyword>
<evidence type="ECO:0000313" key="3">
    <source>
        <dbReference type="EMBL" id="OLP83967.1"/>
    </source>
</evidence>
<dbReference type="GO" id="GO:0016020">
    <property type="term" value="C:membrane"/>
    <property type="evidence" value="ECO:0007669"/>
    <property type="project" value="TreeGrafter"/>
</dbReference>
<evidence type="ECO:0000256" key="1">
    <source>
        <dbReference type="SAM" id="MobiDB-lite"/>
    </source>
</evidence>
<sequence length="597" mass="66962">MSSGSTRPWIRDIVCGHRALPTTGGSTWDAAHSLCDFLESEWTALCTFFDVGGTGRAPNIIELGSGTGWLGMTLARNISQKGQSGSICLTEQDGTMERACELEVYDPANHLDIVRENVLRKADGGAMEWLQHNLMENVAAGVPLSAVDLQELDWSKFEDAASMPALPRPPAQEQGQHWDVLIGSDLIYSQAGVELLPRVLKEFARQADAASRKSDIAHFERHMTAEESIAAPEIIREECRVVSGPFAIGVQVFLAAMVLATLLYKRYQEHPPRSWLVWLMDISKQGFAMSLQHFVNVALAVIFASTEGMAGECVWYISNFMITVVGGLIVLTLWMRFHRIVVARYQLTWLQSGEYGDPPKIPIWLAQTTYWGFVCCLEKFTVAGLVIYPFHHRIDALIAPLETPFKSYPKTELVLVMVIAPSVLNPIWSWIIDNLVKDPRYGRDDIQQEEPLKHMRVHGPFLDLEQKQSLEPEQETAGNCMCIDKALNSALDVDADEEGIQARFEFVRHAMAAKGLKKSDMEAGKPLHKVVIMDIKTNLSKARNADELRNSISPQDWFLIPYQVCFMYPEGDCAHDQSPDPAQWHEKDREQGTRLVP</sequence>
<name>A0A1Q9CM67_SYMMI</name>
<dbReference type="EMBL" id="LSRX01001078">
    <property type="protein sequence ID" value="OLP83967.1"/>
    <property type="molecule type" value="Genomic_DNA"/>
</dbReference>
<evidence type="ECO:0000313" key="4">
    <source>
        <dbReference type="Proteomes" id="UP000186817"/>
    </source>
</evidence>
<dbReference type="InterPro" id="IPR019410">
    <property type="entry name" value="Methyltransf_16"/>
</dbReference>
<feature type="transmembrane region" description="Helical" evidence="2">
    <location>
        <begin position="316"/>
        <end position="335"/>
    </location>
</feature>
<dbReference type="Proteomes" id="UP000186817">
    <property type="component" value="Unassembled WGS sequence"/>
</dbReference>
<dbReference type="Pfam" id="PF10294">
    <property type="entry name" value="Methyltransf_16"/>
    <property type="match status" value="1"/>
</dbReference>
<dbReference type="InterPro" id="IPR029063">
    <property type="entry name" value="SAM-dependent_MTases_sf"/>
</dbReference>
<dbReference type="Pfam" id="PF12400">
    <property type="entry name" value="STIMATE"/>
    <property type="match status" value="1"/>
</dbReference>
<keyword evidence="2 3" id="KW-0812">Transmembrane</keyword>
<evidence type="ECO:0000256" key="2">
    <source>
        <dbReference type="SAM" id="Phobius"/>
    </source>
</evidence>
<dbReference type="InterPro" id="IPR022127">
    <property type="entry name" value="STIMATE/YPL162C"/>
</dbReference>
<protein>
    <submittedName>
        <fullName evidence="3">Transmembrane protein 110</fullName>
    </submittedName>
</protein>
<reference evidence="3 4" key="1">
    <citation type="submission" date="2016-02" db="EMBL/GenBank/DDBJ databases">
        <title>Genome analysis of coral dinoflagellate symbionts highlights evolutionary adaptations to a symbiotic lifestyle.</title>
        <authorList>
            <person name="Aranda M."/>
            <person name="Li Y."/>
            <person name="Liew Y.J."/>
            <person name="Baumgarten S."/>
            <person name="Simakov O."/>
            <person name="Wilson M."/>
            <person name="Piel J."/>
            <person name="Ashoor H."/>
            <person name="Bougouffa S."/>
            <person name="Bajic V.B."/>
            <person name="Ryu T."/>
            <person name="Ravasi T."/>
            <person name="Bayer T."/>
            <person name="Micklem G."/>
            <person name="Kim H."/>
            <person name="Bhak J."/>
            <person name="Lajeunesse T.C."/>
            <person name="Voolstra C.R."/>
        </authorList>
    </citation>
    <scope>NUCLEOTIDE SEQUENCE [LARGE SCALE GENOMIC DNA]</scope>
    <source>
        <strain evidence="3 4">CCMP2467</strain>
    </source>
</reference>
<comment type="caution">
    <text evidence="3">The sequence shown here is derived from an EMBL/GenBank/DDBJ whole genome shotgun (WGS) entry which is preliminary data.</text>
</comment>
<keyword evidence="2" id="KW-0472">Membrane</keyword>
<dbReference type="PANTHER" id="PTHR31735:SF1">
    <property type="entry name" value="VACUOLAR MEMBRANE PROTEIN YPL162C"/>
    <property type="match status" value="1"/>
</dbReference>
<feature type="transmembrane region" description="Helical" evidence="2">
    <location>
        <begin position="246"/>
        <end position="264"/>
    </location>
</feature>
<dbReference type="OrthoDB" id="431202at2759"/>
<gene>
    <name evidence="3" type="primary">TMEM110</name>
    <name evidence="3" type="ORF">AK812_SmicGene35213</name>
</gene>
<feature type="region of interest" description="Disordered" evidence="1">
    <location>
        <begin position="576"/>
        <end position="597"/>
    </location>
</feature>
<dbReference type="PANTHER" id="PTHR31735">
    <property type="entry name" value="VACUOLAR MEMBRANE PROTEIN YPL162C"/>
    <property type="match status" value="1"/>
</dbReference>
<dbReference type="AlphaFoldDB" id="A0A1Q9CM67"/>
<proteinExistence type="predicted"/>
<organism evidence="3 4">
    <name type="scientific">Symbiodinium microadriaticum</name>
    <name type="common">Dinoflagellate</name>
    <name type="synonym">Zooxanthella microadriatica</name>
    <dbReference type="NCBI Taxonomy" id="2951"/>
    <lineage>
        <taxon>Eukaryota</taxon>
        <taxon>Sar</taxon>
        <taxon>Alveolata</taxon>
        <taxon>Dinophyceae</taxon>
        <taxon>Suessiales</taxon>
        <taxon>Symbiodiniaceae</taxon>
        <taxon>Symbiodinium</taxon>
    </lineage>
</organism>
<keyword evidence="4" id="KW-1185">Reference proteome</keyword>
<dbReference type="Gene3D" id="3.40.50.150">
    <property type="entry name" value="Vaccinia Virus protein VP39"/>
    <property type="match status" value="1"/>
</dbReference>